<dbReference type="CDD" id="cd00882">
    <property type="entry name" value="Ras_like_GTPase"/>
    <property type="match status" value="1"/>
</dbReference>
<evidence type="ECO:0000256" key="2">
    <source>
        <dbReference type="SAM" id="MobiDB-lite"/>
    </source>
</evidence>
<protein>
    <recommendedName>
        <fullName evidence="3">G domain-containing protein</fullName>
    </recommendedName>
</protein>
<dbReference type="Gene3D" id="3.40.50.300">
    <property type="entry name" value="P-loop containing nucleotide triphosphate hydrolases"/>
    <property type="match status" value="1"/>
</dbReference>
<feature type="region of interest" description="Disordered" evidence="2">
    <location>
        <begin position="263"/>
        <end position="288"/>
    </location>
</feature>
<feature type="domain" description="G" evidence="3">
    <location>
        <begin position="33"/>
        <end position="96"/>
    </location>
</feature>
<feature type="region of interest" description="Disordered" evidence="2">
    <location>
        <begin position="1"/>
        <end position="26"/>
    </location>
</feature>
<accession>A0A8H3BWF1</accession>
<comment type="caution">
    <text evidence="4">The sequence shown here is derived from an EMBL/GenBank/DDBJ whole genome shotgun (WGS) entry which is preliminary data.</text>
</comment>
<dbReference type="Pfam" id="PF01926">
    <property type="entry name" value="MMR_HSR1"/>
    <property type="match status" value="1"/>
</dbReference>
<dbReference type="InterPro" id="IPR006073">
    <property type="entry name" value="GTP-bd"/>
</dbReference>
<dbReference type="Proteomes" id="UP000663888">
    <property type="component" value="Unassembled WGS sequence"/>
</dbReference>
<evidence type="ECO:0000313" key="4">
    <source>
        <dbReference type="EMBL" id="CAE6468918.1"/>
    </source>
</evidence>
<evidence type="ECO:0000256" key="1">
    <source>
        <dbReference type="SAM" id="Coils"/>
    </source>
</evidence>
<sequence>MQKLSQVTGEQPDSTSPQNNGGETKSRASPLHILVMGPQGCGKSSFINLATSRSGCVTSATSTLCTKCIRFSKASRRIDGNEFKFIDTPGFGNETIEDTKIFKLLVEFFAPNPRGDRQNGSDQPRSRKITGLLYIHSEDEPFRNRTSQKTVEMLVKILGEQFLDRLTVLFQLQNKPEDDLSGFMPPEGSPLRPLYRCGIKPRTISYKQDTQSVEQILKPYTELFPRLVSLPALDNFFQRDSDSWERNDIFRYLQELLDDSGPATITYQPHSQSSFQEHAHGNGSGDQRNMLVQEEGDVEDHESTRNIGPEDFPKHERHEELVQQIELNCKSLCEIIRTRGEEISQLKLSNDSSLKELEASKNKLTQEKDAEIEALQKLLAQKEEEMKNHQFTFDIERQNFRNERVREKFNDEVALKHLRNTIEDQEAEIASLKSGKGSELARLEALKNEEMEKLSSTKDSEIVQLQTLLVQKEEEIRDLQSSHSVRLDNIQKFAHEIELNFKNLWGTIGDQGRISELGSKNSTAKESNMLHIAETSQPTSKKGSKIKRLQDQVLAKNDEISKLGLEKDSEIRALQDALHAKDEELTKLRTENAYKIRGRMSAAHSKEREKTELKNKANDTSTQPQNNQGGEIHHLNAKATDNQTNPKYGLPRYDMQVQEKTEQGDITTALSDINRLIEDFGAVLIEDVKDYIEQSPPERTLQPQDLLGLFGQVEADTASKVKQDAYVLFEYAVQSTICNHLYTHLFEPFHPSLTNDEKRNTFIMQMYEQITYQEPQSVAGRWRKDAFNSISRDPSLGSQDQPDNHRMHQLITGSLSTLLREILGNQPHELLKKHDRTLVKVIAKAEELNQLLKGGVSILGDFQPIVFPFGETFRPDYMSEIMDNEKAKNPEKILATVGLGLVKIHALGGGRKPEETVMRKAVVFAQPKQSRAG</sequence>
<name>A0A8H3BWF1_9AGAM</name>
<evidence type="ECO:0000259" key="3">
    <source>
        <dbReference type="Pfam" id="PF01926"/>
    </source>
</evidence>
<evidence type="ECO:0000313" key="5">
    <source>
        <dbReference type="Proteomes" id="UP000663888"/>
    </source>
</evidence>
<feature type="region of interest" description="Disordered" evidence="2">
    <location>
        <begin position="598"/>
        <end position="635"/>
    </location>
</feature>
<feature type="compositionally biased region" description="Polar residues" evidence="2">
    <location>
        <begin position="263"/>
        <end position="276"/>
    </location>
</feature>
<dbReference type="GO" id="GO:0005525">
    <property type="term" value="F:GTP binding"/>
    <property type="evidence" value="ECO:0007669"/>
    <property type="project" value="InterPro"/>
</dbReference>
<dbReference type="InterPro" id="IPR027417">
    <property type="entry name" value="P-loop_NTPase"/>
</dbReference>
<gene>
    <name evidence="4" type="ORF">RDB_LOCUS103321</name>
</gene>
<dbReference type="AlphaFoldDB" id="A0A8H3BWF1"/>
<feature type="compositionally biased region" description="Basic and acidic residues" evidence="2">
    <location>
        <begin position="604"/>
        <end position="617"/>
    </location>
</feature>
<dbReference type="EMBL" id="CAJMWX010001121">
    <property type="protein sequence ID" value="CAE6468918.1"/>
    <property type="molecule type" value="Genomic_DNA"/>
</dbReference>
<organism evidence="4 5">
    <name type="scientific">Rhizoctonia solani</name>
    <dbReference type="NCBI Taxonomy" id="456999"/>
    <lineage>
        <taxon>Eukaryota</taxon>
        <taxon>Fungi</taxon>
        <taxon>Dikarya</taxon>
        <taxon>Basidiomycota</taxon>
        <taxon>Agaricomycotina</taxon>
        <taxon>Agaricomycetes</taxon>
        <taxon>Cantharellales</taxon>
        <taxon>Ceratobasidiaceae</taxon>
        <taxon>Rhizoctonia</taxon>
    </lineage>
</organism>
<reference evidence="4" key="1">
    <citation type="submission" date="2021-01" db="EMBL/GenBank/DDBJ databases">
        <authorList>
            <person name="Kaushik A."/>
        </authorList>
    </citation>
    <scope>NUCLEOTIDE SEQUENCE</scope>
    <source>
        <strain evidence="4">AG4-R118</strain>
    </source>
</reference>
<feature type="coiled-coil region" evidence="1">
    <location>
        <begin position="354"/>
        <end position="482"/>
    </location>
</feature>
<feature type="compositionally biased region" description="Polar residues" evidence="2">
    <location>
        <begin position="1"/>
        <end position="23"/>
    </location>
</feature>
<proteinExistence type="predicted"/>
<feature type="compositionally biased region" description="Polar residues" evidence="2">
    <location>
        <begin position="618"/>
        <end position="629"/>
    </location>
</feature>
<keyword evidence="1" id="KW-0175">Coiled coil</keyword>
<dbReference type="SUPFAM" id="SSF52540">
    <property type="entry name" value="P-loop containing nucleoside triphosphate hydrolases"/>
    <property type="match status" value="1"/>
</dbReference>